<dbReference type="GeneID" id="35599477"/>
<evidence type="ECO:0000313" key="4">
    <source>
        <dbReference type="Proteomes" id="UP000225277"/>
    </source>
</evidence>
<evidence type="ECO:0000313" key="3">
    <source>
        <dbReference type="EMBL" id="CZT18456.1"/>
    </source>
</evidence>
<keyword evidence="4" id="KW-1185">Reference proteome</keyword>
<gene>
    <name evidence="3" type="ORF">RCC_04301</name>
</gene>
<feature type="domain" description="AB hydrolase-1" evidence="2">
    <location>
        <begin position="130"/>
        <end position="233"/>
    </location>
</feature>
<protein>
    <recommendedName>
        <fullName evidence="2">AB hydrolase-1 domain-containing protein</fullName>
    </recommendedName>
</protein>
<evidence type="ECO:0000256" key="1">
    <source>
        <dbReference type="SAM" id="SignalP"/>
    </source>
</evidence>
<dbReference type="InterPro" id="IPR000073">
    <property type="entry name" value="AB_hydrolase_1"/>
</dbReference>
<dbReference type="Proteomes" id="UP000225277">
    <property type="component" value="Unassembled WGS sequence"/>
</dbReference>
<dbReference type="RefSeq" id="XP_023625346.1">
    <property type="nucleotide sequence ID" value="XM_023769578.1"/>
</dbReference>
<proteinExistence type="predicted"/>
<dbReference type="Gene3D" id="3.40.50.1820">
    <property type="entry name" value="alpha/beta hydrolase"/>
    <property type="match status" value="1"/>
</dbReference>
<keyword evidence="1" id="KW-0732">Signal</keyword>
<dbReference type="OrthoDB" id="190201at2759"/>
<name>A0A2D3V4K0_9PEZI</name>
<dbReference type="AlphaFoldDB" id="A0A2D3V4K0"/>
<sequence>MINNIITTFAGLSAVAQAATAGHRAGPKCTDFLIPVHASSSKMVPAGNIPDGMAKPEVLVDYLLSQATSSLIAGPLGAIGSVEQSGDFEMSARYCEPAVHVASRAHTIQYLQHAITSGKDYWNGVTYPVGFAGDMYSYSKAASDNGYATIALDNLGSGNSSHPDPVAVVQMALQAQIAHEIITMLREGKVQGPVAGKTFNKVIYVGHSYGSIMGNAIAATFPDDVNAFVLTGYTGEFVAGAPPLLSGVAVPAALAMPKFADLPVGYLAQTYEPGRLYAFYTVDNVGGFDPAMPQYDFDNQGTVALGELATLFYGLTPAKEFTGSVFVVTGHQDAIVCNNLGGADCYKPANKLDAAKGFWPAAKDYSYIIPEKTGHAANLHYSSPESFKKVHAYLASQGL</sequence>
<dbReference type="Pfam" id="PF00561">
    <property type="entry name" value="Abhydrolase_1"/>
    <property type="match status" value="1"/>
</dbReference>
<dbReference type="InterPro" id="IPR029058">
    <property type="entry name" value="AB_hydrolase_fold"/>
</dbReference>
<evidence type="ECO:0000259" key="2">
    <source>
        <dbReference type="Pfam" id="PF00561"/>
    </source>
</evidence>
<dbReference type="EMBL" id="FJUY01000005">
    <property type="protein sequence ID" value="CZT18456.1"/>
    <property type="molecule type" value="Genomic_DNA"/>
</dbReference>
<organism evidence="3 4">
    <name type="scientific">Ramularia collo-cygni</name>
    <dbReference type="NCBI Taxonomy" id="112498"/>
    <lineage>
        <taxon>Eukaryota</taxon>
        <taxon>Fungi</taxon>
        <taxon>Dikarya</taxon>
        <taxon>Ascomycota</taxon>
        <taxon>Pezizomycotina</taxon>
        <taxon>Dothideomycetes</taxon>
        <taxon>Dothideomycetidae</taxon>
        <taxon>Mycosphaerellales</taxon>
        <taxon>Mycosphaerellaceae</taxon>
        <taxon>Ramularia</taxon>
    </lineage>
</organism>
<reference evidence="3 4" key="1">
    <citation type="submission" date="2016-03" db="EMBL/GenBank/DDBJ databases">
        <authorList>
            <person name="Ploux O."/>
        </authorList>
    </citation>
    <scope>NUCLEOTIDE SEQUENCE [LARGE SCALE GENOMIC DNA]</scope>
    <source>
        <strain evidence="3 4">URUG2</strain>
    </source>
</reference>
<accession>A0A2D3V4K0</accession>
<feature type="signal peptide" evidence="1">
    <location>
        <begin position="1"/>
        <end position="18"/>
    </location>
</feature>
<dbReference type="SUPFAM" id="SSF53474">
    <property type="entry name" value="alpha/beta-Hydrolases"/>
    <property type="match status" value="1"/>
</dbReference>
<feature type="chain" id="PRO_5013669463" description="AB hydrolase-1 domain-containing protein" evidence="1">
    <location>
        <begin position="19"/>
        <end position="399"/>
    </location>
</feature>